<protein>
    <submittedName>
        <fullName evidence="2">Uncharacterized protein</fullName>
    </submittedName>
</protein>
<name>A0A2S2E1X0_9ALTE</name>
<dbReference type="AlphaFoldDB" id="A0A2S2E1X0"/>
<evidence type="ECO:0000313" key="3">
    <source>
        <dbReference type="Proteomes" id="UP000245728"/>
    </source>
</evidence>
<dbReference type="KEGG" id="salh:HMF8227_01155"/>
<dbReference type="Proteomes" id="UP000245728">
    <property type="component" value="Chromosome"/>
</dbReference>
<evidence type="ECO:0000313" key="2">
    <source>
        <dbReference type="EMBL" id="AWL11636.1"/>
    </source>
</evidence>
<evidence type="ECO:0000256" key="1">
    <source>
        <dbReference type="SAM" id="MobiDB-lite"/>
    </source>
</evidence>
<gene>
    <name evidence="2" type="ORF">HMF8227_01155</name>
</gene>
<accession>A0A2S2E1X0</accession>
<proteinExistence type="predicted"/>
<dbReference type="EMBL" id="CP029347">
    <property type="protein sequence ID" value="AWL11636.1"/>
    <property type="molecule type" value="Genomic_DNA"/>
</dbReference>
<sequence>MFSQHREQRRRQRLQEMVRPIEPEIRARQNRQPGEIRWEINCDKQIGQALSLLSRFTGGNLDCSQPSDIQPFINRRLKKPEQN</sequence>
<keyword evidence="3" id="KW-1185">Reference proteome</keyword>
<organism evidence="2 3">
    <name type="scientific">Saliniradius amylolyticus</name>
    <dbReference type="NCBI Taxonomy" id="2183582"/>
    <lineage>
        <taxon>Bacteria</taxon>
        <taxon>Pseudomonadati</taxon>
        <taxon>Pseudomonadota</taxon>
        <taxon>Gammaproteobacteria</taxon>
        <taxon>Alteromonadales</taxon>
        <taxon>Alteromonadaceae</taxon>
        <taxon>Saliniradius</taxon>
    </lineage>
</organism>
<feature type="region of interest" description="Disordered" evidence="1">
    <location>
        <begin position="64"/>
        <end position="83"/>
    </location>
</feature>
<reference evidence="2 3" key="1">
    <citation type="submission" date="2018-05" db="EMBL/GenBank/DDBJ databases">
        <title>Salinimonas sp. HMF8227 Genome sequencing and assembly.</title>
        <authorList>
            <person name="Kang H."/>
            <person name="Kang J."/>
            <person name="Cha I."/>
            <person name="Kim H."/>
            <person name="Joh K."/>
        </authorList>
    </citation>
    <scope>NUCLEOTIDE SEQUENCE [LARGE SCALE GENOMIC DNA]</scope>
    <source>
        <strain evidence="2 3">HMF8227</strain>
    </source>
</reference>